<dbReference type="InterPro" id="IPR016181">
    <property type="entry name" value="Acyl_CoA_acyltransferase"/>
</dbReference>
<organism evidence="2 3">
    <name type="scientific">Halolactibacillus alkaliphilus</name>
    <dbReference type="NCBI Taxonomy" id="442899"/>
    <lineage>
        <taxon>Bacteria</taxon>
        <taxon>Bacillati</taxon>
        <taxon>Bacillota</taxon>
        <taxon>Bacilli</taxon>
        <taxon>Bacillales</taxon>
        <taxon>Bacillaceae</taxon>
        <taxon>Halolactibacillus</taxon>
    </lineage>
</organism>
<dbReference type="Gene3D" id="3.40.630.30">
    <property type="match status" value="1"/>
</dbReference>
<dbReference type="OrthoDB" id="9796171at2"/>
<gene>
    <name evidence="2" type="ORF">HAL01_12490</name>
</gene>
<dbReference type="InterPro" id="IPR000182">
    <property type="entry name" value="GNAT_dom"/>
</dbReference>
<proteinExistence type="predicted"/>
<dbReference type="PANTHER" id="PTHR13355">
    <property type="entry name" value="GLUCOSAMINE 6-PHOSPHATE N-ACETYLTRANSFERASE"/>
    <property type="match status" value="1"/>
</dbReference>
<protein>
    <submittedName>
        <fullName evidence="2">N-acetyltransferase</fullName>
    </submittedName>
</protein>
<name>A0A511X1H2_9BACI</name>
<keyword evidence="2" id="KW-0808">Transferase</keyword>
<reference evidence="2 3" key="1">
    <citation type="submission" date="2019-07" db="EMBL/GenBank/DDBJ databases">
        <title>Whole genome shotgun sequence of Halolactibacillus alkaliphilus NBRC 103919.</title>
        <authorList>
            <person name="Hosoyama A."/>
            <person name="Uohara A."/>
            <person name="Ohji S."/>
            <person name="Ichikawa N."/>
        </authorList>
    </citation>
    <scope>NUCLEOTIDE SEQUENCE [LARGE SCALE GENOMIC DNA]</scope>
    <source>
        <strain evidence="2 3">NBRC 103919</strain>
    </source>
</reference>
<keyword evidence="3" id="KW-1185">Reference proteome</keyword>
<accession>A0A511X1H2</accession>
<dbReference type="PROSITE" id="PS51186">
    <property type="entry name" value="GNAT"/>
    <property type="match status" value="1"/>
</dbReference>
<dbReference type="SUPFAM" id="SSF55729">
    <property type="entry name" value="Acyl-CoA N-acyltransferases (Nat)"/>
    <property type="match status" value="1"/>
</dbReference>
<dbReference type="InterPro" id="IPR039143">
    <property type="entry name" value="GNPNAT1-like"/>
</dbReference>
<dbReference type="Pfam" id="PF13673">
    <property type="entry name" value="Acetyltransf_10"/>
    <property type="match status" value="1"/>
</dbReference>
<dbReference type="GO" id="GO:0004343">
    <property type="term" value="F:glucosamine 6-phosphate N-acetyltransferase activity"/>
    <property type="evidence" value="ECO:0007669"/>
    <property type="project" value="TreeGrafter"/>
</dbReference>
<dbReference type="RefSeq" id="WP_089801613.1">
    <property type="nucleotide sequence ID" value="NZ_BJYE01000013.1"/>
</dbReference>
<evidence type="ECO:0000313" key="2">
    <source>
        <dbReference type="EMBL" id="GEN56785.1"/>
    </source>
</evidence>
<dbReference type="CDD" id="cd04301">
    <property type="entry name" value="NAT_SF"/>
    <property type="match status" value="1"/>
</dbReference>
<dbReference type="STRING" id="442899.SAMN05720591_11355"/>
<dbReference type="PANTHER" id="PTHR13355:SF11">
    <property type="entry name" value="GLUCOSAMINE 6-PHOSPHATE N-ACETYLTRANSFERASE"/>
    <property type="match status" value="1"/>
</dbReference>
<comment type="caution">
    <text evidence="2">The sequence shown here is derived from an EMBL/GenBank/DDBJ whole genome shotgun (WGS) entry which is preliminary data.</text>
</comment>
<dbReference type="EMBL" id="BJYE01000013">
    <property type="protein sequence ID" value="GEN56785.1"/>
    <property type="molecule type" value="Genomic_DNA"/>
</dbReference>
<feature type="domain" description="N-acetyltransferase" evidence="1">
    <location>
        <begin position="1"/>
        <end position="140"/>
    </location>
</feature>
<dbReference type="Proteomes" id="UP000321400">
    <property type="component" value="Unassembled WGS sequence"/>
</dbReference>
<evidence type="ECO:0000313" key="3">
    <source>
        <dbReference type="Proteomes" id="UP000321400"/>
    </source>
</evidence>
<evidence type="ECO:0000259" key="1">
    <source>
        <dbReference type="PROSITE" id="PS51186"/>
    </source>
</evidence>
<dbReference type="AlphaFoldDB" id="A0A511X1H2"/>
<sequence>MDIIKATTHKEREDAFSVREAVFINEQGVDASIERDALDDTATHIIGYINQSPVACLRFTSYSQAAKVQRMAVIKAHREEGLGKKLMLEAEVHMKQAGFTKSILHAQTHAAGFYQQLGYTKVSKPFLEANIAHVAMEKNL</sequence>